<keyword evidence="2" id="KW-1185">Reference proteome</keyword>
<sequence length="248" mass="26892">MVSAGEYLRTLAVLAAISSLRLVGGAPMRDISDGGGCRRSAVTELPACIGTSIQHFVNFLSSGKLSPRHTITPFDPLLLPNMTIGQAVYVNRYLVGLKNAFIQNVRVDMEKLEFNVTALMPALEMLGMFSMETVNDRHSVTDHSILTFSIRNTAVTFVGKGTLYTATSGTSGTVGKYLRLHLTIPQMVIGGSSLADSDRHLTDASRTVAAAKLKRLIEKDLRLQLAKRIQCVANEALAVTPFIKLFPV</sequence>
<dbReference type="EMBL" id="APCN01004203">
    <property type="status" value="NOT_ANNOTATED_CDS"/>
    <property type="molecule type" value="Genomic_DNA"/>
</dbReference>
<dbReference type="InterPro" id="IPR010562">
    <property type="entry name" value="Haemolymph_juvenile_hormone-bd"/>
</dbReference>
<dbReference type="PANTHER" id="PTHR11008">
    <property type="entry name" value="PROTEIN TAKEOUT-LIKE PROTEIN"/>
    <property type="match status" value="1"/>
</dbReference>
<dbReference type="RefSeq" id="XP_040170127.1">
    <property type="nucleotide sequence ID" value="XM_040314193.1"/>
</dbReference>
<dbReference type="GeneID" id="120904302"/>
<dbReference type="InterPro" id="IPR038606">
    <property type="entry name" value="To_sf"/>
</dbReference>
<accession>A0A182HG79</accession>
<dbReference type="Proteomes" id="UP000075840">
    <property type="component" value="Unassembled WGS sequence"/>
</dbReference>
<dbReference type="AlphaFoldDB" id="A0A182HG79"/>
<dbReference type="GO" id="GO:0005615">
    <property type="term" value="C:extracellular space"/>
    <property type="evidence" value="ECO:0007669"/>
    <property type="project" value="TreeGrafter"/>
</dbReference>
<proteinExistence type="predicted"/>
<dbReference type="VEuPathDB" id="VectorBase:AARA000232"/>
<dbReference type="EnsemblMetazoa" id="AARA000232-RA">
    <property type="protein sequence ID" value="AARA000232-PA"/>
    <property type="gene ID" value="AARA000232"/>
</dbReference>
<dbReference type="Pfam" id="PF06585">
    <property type="entry name" value="JHBP"/>
    <property type="match status" value="1"/>
</dbReference>
<dbReference type="Gene3D" id="3.15.10.30">
    <property type="entry name" value="Haemolymph juvenile hormone binding protein"/>
    <property type="match status" value="1"/>
</dbReference>
<dbReference type="KEGG" id="aara:120904302"/>
<organism evidence="1 2">
    <name type="scientific">Anopheles arabiensis</name>
    <name type="common">Mosquito</name>
    <dbReference type="NCBI Taxonomy" id="7173"/>
    <lineage>
        <taxon>Eukaryota</taxon>
        <taxon>Metazoa</taxon>
        <taxon>Ecdysozoa</taxon>
        <taxon>Arthropoda</taxon>
        <taxon>Hexapoda</taxon>
        <taxon>Insecta</taxon>
        <taxon>Pterygota</taxon>
        <taxon>Neoptera</taxon>
        <taxon>Endopterygota</taxon>
        <taxon>Diptera</taxon>
        <taxon>Nematocera</taxon>
        <taxon>Culicoidea</taxon>
        <taxon>Culicidae</taxon>
        <taxon>Anophelinae</taxon>
        <taxon>Anopheles</taxon>
    </lineage>
</organism>
<reference evidence="1" key="1">
    <citation type="submission" date="2022-08" db="UniProtKB">
        <authorList>
            <consortium name="EnsemblMetazoa"/>
        </authorList>
    </citation>
    <scope>IDENTIFICATION</scope>
    <source>
        <strain evidence="1">Dongola</strain>
    </source>
</reference>
<evidence type="ECO:0000313" key="2">
    <source>
        <dbReference type="Proteomes" id="UP000075840"/>
    </source>
</evidence>
<name>A0A182HG79_ANOAR</name>
<evidence type="ECO:0000313" key="1">
    <source>
        <dbReference type="EnsemblMetazoa" id="AARA000232-PA"/>
    </source>
</evidence>
<protein>
    <submittedName>
        <fullName evidence="1">Uncharacterized protein</fullName>
    </submittedName>
</protein>
<dbReference type="PANTHER" id="PTHR11008:SF39">
    <property type="entry name" value="CIRCADIAN CLOCK-CONTROLLED PROTEIN-LIKE PROTEIN"/>
    <property type="match status" value="1"/>
</dbReference>
<dbReference type="VEuPathDB" id="VectorBase:AARA21_002883"/>